<name>A0A8J4C266_9CHLO</name>
<feature type="region of interest" description="Disordered" evidence="1">
    <location>
        <begin position="92"/>
        <end position="112"/>
    </location>
</feature>
<gene>
    <name evidence="2" type="ORF">Vretifemale_781</name>
</gene>
<sequence>VSGSCRASTGTGTAVDNGNAGITGVAAAGGTNGPVEVTTIATTGFTPAPASVAIPASSRFGSTTRWSPVARIRRHSVASLLGGDALQSLLPRKEGPSSTTGGFGSFGSTTTAGARDRRTDLGYFVSVPNAPIGPTISPTSGGAGNVNAGSGFSWAAAAAAAAATGTPTAAGTAAAGPNSGSDRLSMSAVTVGLGGSNGSARWTAGSLIGRRSRRVSSSLVRVAPIPLDEQQQQQQQRRDMDDTMPAVMSPVAHERSCSNLQPLQSPRFQDSALVETSSGALTIPTATSLPQQSIISLMDHGRAWSETAATAAGLMAASSMAAHDDSNNTASPRPGGLLVTSTSARAVPTSSQYGISGRDSITSRTVSELPLQQQQQHGRNTTSLRRLHQIWPEASGGSLTLQFSPPGLSRRLAVYGEAAASSFIGKSVDTQGPISPTGDYSM</sequence>
<feature type="compositionally biased region" description="Polar residues" evidence="1">
    <location>
        <begin position="1"/>
        <end position="16"/>
    </location>
</feature>
<evidence type="ECO:0000313" key="2">
    <source>
        <dbReference type="EMBL" id="GIL69940.1"/>
    </source>
</evidence>
<keyword evidence="3" id="KW-1185">Reference proteome</keyword>
<dbReference type="EMBL" id="BNCP01000001">
    <property type="protein sequence ID" value="GIL69940.1"/>
    <property type="molecule type" value="Genomic_DNA"/>
</dbReference>
<comment type="caution">
    <text evidence="2">The sequence shown here is derived from an EMBL/GenBank/DDBJ whole genome shotgun (WGS) entry which is preliminary data.</text>
</comment>
<feature type="region of interest" description="Disordered" evidence="1">
    <location>
        <begin position="1"/>
        <end position="20"/>
    </location>
</feature>
<evidence type="ECO:0000256" key="1">
    <source>
        <dbReference type="SAM" id="MobiDB-lite"/>
    </source>
</evidence>
<feature type="non-terminal residue" evidence="2">
    <location>
        <position position="1"/>
    </location>
</feature>
<evidence type="ECO:0000313" key="3">
    <source>
        <dbReference type="Proteomes" id="UP000747110"/>
    </source>
</evidence>
<dbReference type="AlphaFoldDB" id="A0A8J4C266"/>
<accession>A0A8J4C266</accession>
<feature type="non-terminal residue" evidence="2">
    <location>
        <position position="442"/>
    </location>
</feature>
<protein>
    <submittedName>
        <fullName evidence="2">Uncharacterized protein</fullName>
    </submittedName>
</protein>
<organism evidence="2 3">
    <name type="scientific">Volvox reticuliferus</name>
    <dbReference type="NCBI Taxonomy" id="1737510"/>
    <lineage>
        <taxon>Eukaryota</taxon>
        <taxon>Viridiplantae</taxon>
        <taxon>Chlorophyta</taxon>
        <taxon>core chlorophytes</taxon>
        <taxon>Chlorophyceae</taxon>
        <taxon>CS clade</taxon>
        <taxon>Chlamydomonadales</taxon>
        <taxon>Volvocaceae</taxon>
        <taxon>Volvox</taxon>
    </lineage>
</organism>
<dbReference type="Proteomes" id="UP000747110">
    <property type="component" value="Unassembled WGS sequence"/>
</dbReference>
<reference evidence="2" key="1">
    <citation type="journal article" date="2021" name="Proc. Natl. Acad. Sci. U.S.A.">
        <title>Three genomes in the algal genus Volvox reveal the fate of a haploid sex-determining region after a transition to homothallism.</title>
        <authorList>
            <person name="Yamamoto K."/>
            <person name="Hamaji T."/>
            <person name="Kawai-Toyooka H."/>
            <person name="Matsuzaki R."/>
            <person name="Takahashi F."/>
            <person name="Nishimura Y."/>
            <person name="Kawachi M."/>
            <person name="Noguchi H."/>
            <person name="Minakuchi Y."/>
            <person name="Umen J.G."/>
            <person name="Toyoda A."/>
            <person name="Nozaki H."/>
        </authorList>
    </citation>
    <scope>NUCLEOTIDE SEQUENCE</scope>
    <source>
        <strain evidence="2">NIES-3786</strain>
    </source>
</reference>
<proteinExistence type="predicted"/>